<dbReference type="Proteomes" id="UP000433575">
    <property type="component" value="Unassembled WGS sequence"/>
</dbReference>
<accession>A0A6N7SAV1</accession>
<evidence type="ECO:0008006" key="7">
    <source>
        <dbReference type="Google" id="ProtNLM"/>
    </source>
</evidence>
<protein>
    <recommendedName>
        <fullName evidence="7">Lipoprotein</fullName>
    </recommendedName>
</protein>
<feature type="chain" id="PRO_5026849943" description="Lipoprotein" evidence="2">
    <location>
        <begin position="21"/>
        <end position="253"/>
    </location>
</feature>
<name>A0A6N7SAV1_9FIRM</name>
<organism evidence="3 5">
    <name type="scientific">Holdemania massiliensis</name>
    <dbReference type="NCBI Taxonomy" id="1468449"/>
    <lineage>
        <taxon>Bacteria</taxon>
        <taxon>Bacillati</taxon>
        <taxon>Bacillota</taxon>
        <taxon>Erysipelotrichia</taxon>
        <taxon>Erysipelotrichales</taxon>
        <taxon>Erysipelotrichaceae</taxon>
        <taxon>Holdemania</taxon>
    </lineage>
</organism>
<dbReference type="AlphaFoldDB" id="A0A6N7SAV1"/>
<dbReference type="EMBL" id="WKPI01000034">
    <property type="protein sequence ID" value="MSC34418.1"/>
    <property type="molecule type" value="Genomic_DNA"/>
</dbReference>
<proteinExistence type="predicted"/>
<dbReference type="Proteomes" id="UP000480929">
    <property type="component" value="Unassembled WGS sequence"/>
</dbReference>
<dbReference type="OrthoDB" id="1651571at2"/>
<evidence type="ECO:0000313" key="4">
    <source>
        <dbReference type="EMBL" id="MSC34418.1"/>
    </source>
</evidence>
<dbReference type="EMBL" id="WKPJ01000032">
    <property type="protein sequence ID" value="MSA90688.1"/>
    <property type="molecule type" value="Genomic_DNA"/>
</dbReference>
<evidence type="ECO:0000313" key="6">
    <source>
        <dbReference type="Proteomes" id="UP000480929"/>
    </source>
</evidence>
<evidence type="ECO:0000313" key="3">
    <source>
        <dbReference type="EMBL" id="MSA90688.1"/>
    </source>
</evidence>
<evidence type="ECO:0000313" key="5">
    <source>
        <dbReference type="Proteomes" id="UP000433575"/>
    </source>
</evidence>
<keyword evidence="2" id="KW-0732">Signal</keyword>
<sequence length="253" mass="27858">MRKFTLLLFGLCLCGCSAQAGLDSRLQAACTQASELAINVRADNVKDLYSYYIEPGIGRRSSTASSNIFVMDNQEFIMNLNIAEIVNVKLYDQTQSVALPQGEAWMSVAEGEFTDVQKRTQKYAAGVLPTGKDQLLVMVKTPYFTFTGLSNETAAPLLAQEMIKIARTAEVDEEAVLKAYSTRTKISYVKENLNLFEDEIPENGRLEEMMPNKPAHTGGDIDQSGETFDDGTNADDLPLNENDGDLQTSPESE</sequence>
<evidence type="ECO:0000256" key="1">
    <source>
        <dbReference type="SAM" id="MobiDB-lite"/>
    </source>
</evidence>
<keyword evidence="6" id="KW-1185">Reference proteome</keyword>
<gene>
    <name evidence="4" type="ORF">GKD88_14930</name>
    <name evidence="3" type="ORF">GKE08_15260</name>
</gene>
<dbReference type="RefSeq" id="WP_154240042.1">
    <property type="nucleotide sequence ID" value="NZ_CALJPI010000029.1"/>
</dbReference>
<evidence type="ECO:0000256" key="2">
    <source>
        <dbReference type="SAM" id="SignalP"/>
    </source>
</evidence>
<comment type="caution">
    <text evidence="3">The sequence shown here is derived from an EMBL/GenBank/DDBJ whole genome shotgun (WGS) entry which is preliminary data.</text>
</comment>
<feature type="signal peptide" evidence="2">
    <location>
        <begin position="1"/>
        <end position="20"/>
    </location>
</feature>
<reference evidence="5 6" key="1">
    <citation type="journal article" date="2019" name="Nat. Med.">
        <title>A library of human gut bacterial isolates paired with longitudinal multiomics data enables mechanistic microbiome research.</title>
        <authorList>
            <person name="Poyet M."/>
            <person name="Groussin M."/>
            <person name="Gibbons S.M."/>
            <person name="Avila-Pacheco J."/>
            <person name="Jiang X."/>
            <person name="Kearney S.M."/>
            <person name="Perrotta A.R."/>
            <person name="Berdy B."/>
            <person name="Zhao S."/>
            <person name="Lieberman T.D."/>
            <person name="Swanson P.K."/>
            <person name="Smith M."/>
            <person name="Roesemann S."/>
            <person name="Alexander J.E."/>
            <person name="Rich S.A."/>
            <person name="Livny J."/>
            <person name="Vlamakis H."/>
            <person name="Clish C."/>
            <person name="Bullock K."/>
            <person name="Deik A."/>
            <person name="Scott J."/>
            <person name="Pierce K.A."/>
            <person name="Xavier R.J."/>
            <person name="Alm E.J."/>
        </authorList>
    </citation>
    <scope>NUCLEOTIDE SEQUENCE [LARGE SCALE GENOMIC DNA]</scope>
    <source>
        <strain evidence="3 5">BIOML-A4</strain>
        <strain evidence="4 6">BIOML-A5</strain>
    </source>
</reference>
<feature type="region of interest" description="Disordered" evidence="1">
    <location>
        <begin position="204"/>
        <end position="253"/>
    </location>
</feature>